<accession>A0AC61PL18</accession>
<organism evidence="1 2">
    <name type="scientific">Aristaeella lactis</name>
    <dbReference type="NCBI Taxonomy" id="3046383"/>
    <lineage>
        <taxon>Bacteria</taxon>
        <taxon>Bacillati</taxon>
        <taxon>Bacillota</taxon>
        <taxon>Clostridia</taxon>
        <taxon>Eubacteriales</taxon>
        <taxon>Aristaeellaceae</taxon>
        <taxon>Aristaeella</taxon>
    </lineage>
</organism>
<dbReference type="Proteomes" id="UP000192328">
    <property type="component" value="Unassembled WGS sequence"/>
</dbReference>
<dbReference type="EMBL" id="FWXZ01000002">
    <property type="protein sequence ID" value="SMC58268.1"/>
    <property type="molecule type" value="Genomic_DNA"/>
</dbReference>
<proteinExistence type="predicted"/>
<sequence>MYGAILGDIIGSPFEFDQGGKTKEFPLFSKRSGFTDDSVMTLAVADALMAAGKDPERTKTLLVYSMQRWGKKEPDAGYGGMFYRWLRMENPQPYGSYGNGSAMRVSSAGWLYDTLEETREMARLTAEVTHNHPEGIKGAECTAAVIFLARNGKSKEEIREYVVSEFGYDLSRTCDEIRPGYHHVETCQETVPEAVTAFLEGNSFEDVIRTAVSLGGDCDTLTCIAGSMAEAFYGVPEELKEECRERITPEMREILERFDKVRK</sequence>
<keyword evidence="2" id="KW-1185">Reference proteome</keyword>
<name>A0AC61PL18_9FIRM</name>
<reference evidence="1" key="1">
    <citation type="submission" date="2017-04" db="EMBL/GenBank/DDBJ databases">
        <authorList>
            <person name="Varghese N."/>
            <person name="Submissions S."/>
        </authorList>
    </citation>
    <scope>NUCLEOTIDE SEQUENCE</scope>
    <source>
        <strain evidence="1">WTE2008</strain>
    </source>
</reference>
<gene>
    <name evidence="1" type="ORF">SAMN06297397_1537</name>
</gene>
<protein>
    <submittedName>
        <fullName evidence="1">ADP-ribosylglycohydrolase</fullName>
    </submittedName>
</protein>
<evidence type="ECO:0000313" key="1">
    <source>
        <dbReference type="EMBL" id="SMC58268.1"/>
    </source>
</evidence>
<comment type="caution">
    <text evidence="1">The sequence shown here is derived from an EMBL/GenBank/DDBJ whole genome shotgun (WGS) entry which is preliminary data.</text>
</comment>
<evidence type="ECO:0000313" key="2">
    <source>
        <dbReference type="Proteomes" id="UP000192328"/>
    </source>
</evidence>